<evidence type="ECO:0000256" key="3">
    <source>
        <dbReference type="ARBA" id="ARBA00022729"/>
    </source>
</evidence>
<sequence length="201" mass="21290">MTETARRGPRRLLIAAAALLIATVAGAGIALSSSASDSGAPGETDVLRDTGALIVRRIDLADPVARSKWLSGTPIDDAQREEVVLDEAAHRASEQGTDTDLVRRVFRAQIDASKTVQRGLMEQWKQHPDAAPTSAPDLTTVRTELDEIGGSLVSALGRAADVAGRPECPDLVATERERDAAGLDDLHRSAVETAWQTFCAG</sequence>
<dbReference type="InterPro" id="IPR002701">
    <property type="entry name" value="CM_II_prokaryot"/>
</dbReference>
<keyword evidence="3" id="KW-0732">Signal</keyword>
<dbReference type="NCBIfam" id="TIGR01806">
    <property type="entry name" value="CM_mono2"/>
    <property type="match status" value="1"/>
</dbReference>
<dbReference type="PROSITE" id="PS51168">
    <property type="entry name" value="CHORISMATE_MUT_2"/>
    <property type="match status" value="1"/>
</dbReference>
<dbReference type="KEGG" id="rtn:A6122_0447"/>
<accession>A0A160KQR8</accession>
<evidence type="ECO:0000256" key="1">
    <source>
        <dbReference type="ARBA" id="ARBA00004817"/>
    </source>
</evidence>
<dbReference type="Pfam" id="PF01817">
    <property type="entry name" value="CM_2"/>
    <property type="match status" value="1"/>
</dbReference>
<proteinExistence type="predicted"/>
<dbReference type="InterPro" id="IPR051331">
    <property type="entry name" value="Chorismate_mutase-related"/>
</dbReference>
<dbReference type="EMBL" id="CP015515">
    <property type="protein sequence ID" value="AND15607.1"/>
    <property type="molecule type" value="Genomic_DNA"/>
</dbReference>
<dbReference type="SMART" id="SM00830">
    <property type="entry name" value="CM_2"/>
    <property type="match status" value="1"/>
</dbReference>
<dbReference type="PANTHER" id="PTHR38041">
    <property type="entry name" value="CHORISMATE MUTASE"/>
    <property type="match status" value="1"/>
</dbReference>
<dbReference type="PANTHER" id="PTHR38041:SF2">
    <property type="entry name" value="SECRETED CHORISMATE MUTASE"/>
    <property type="match status" value="1"/>
</dbReference>
<evidence type="ECO:0000259" key="5">
    <source>
        <dbReference type="PROSITE" id="PS51168"/>
    </source>
</evidence>
<keyword evidence="7" id="KW-1185">Reference proteome</keyword>
<comment type="pathway">
    <text evidence="1">Metabolic intermediate biosynthesis; prephenate biosynthesis; prephenate from chorismate: step 1/1.</text>
</comment>
<dbReference type="SUPFAM" id="SSF48600">
    <property type="entry name" value="Chorismate mutase II"/>
    <property type="match status" value="1"/>
</dbReference>
<evidence type="ECO:0000256" key="4">
    <source>
        <dbReference type="ARBA" id="ARBA00023235"/>
    </source>
</evidence>
<dbReference type="STRING" id="33888.A6122_0447"/>
<gene>
    <name evidence="6" type="ORF">A6122_0447</name>
</gene>
<dbReference type="EC" id="5.4.99.5" evidence="2"/>
<name>A0A160KQR8_9MICO</name>
<dbReference type="Gene3D" id="1.20.59.10">
    <property type="entry name" value="Chorismate mutase"/>
    <property type="match status" value="1"/>
</dbReference>
<evidence type="ECO:0000256" key="2">
    <source>
        <dbReference type="ARBA" id="ARBA00012404"/>
    </source>
</evidence>
<protein>
    <recommendedName>
        <fullName evidence="2">chorismate mutase</fullName>
        <ecNumber evidence="2">5.4.99.5</ecNumber>
    </recommendedName>
</protein>
<dbReference type="InterPro" id="IPR036979">
    <property type="entry name" value="CM_dom_sf"/>
</dbReference>
<dbReference type="PATRIC" id="fig|33888.3.peg.509"/>
<dbReference type="Proteomes" id="UP000077071">
    <property type="component" value="Chromosome"/>
</dbReference>
<feature type="domain" description="Chorismate mutase" evidence="5">
    <location>
        <begin position="28"/>
        <end position="121"/>
    </location>
</feature>
<reference evidence="6 7" key="1">
    <citation type="submission" date="2016-05" db="EMBL/GenBank/DDBJ databases">
        <title>Complete genome sequence of Rathayibacter tritici NCPPB 1953.</title>
        <authorList>
            <person name="Park J."/>
            <person name="Lee H.-H."/>
            <person name="Lee S.-W."/>
            <person name="Seo Y.-S."/>
        </authorList>
    </citation>
    <scope>NUCLEOTIDE SEQUENCE [LARGE SCALE GENOMIC DNA]</scope>
    <source>
        <strain evidence="6 7">NCPPB 1953</strain>
    </source>
</reference>
<dbReference type="InterPro" id="IPR036263">
    <property type="entry name" value="Chorismate_II_sf"/>
</dbReference>
<organism evidence="6 7">
    <name type="scientific">Rathayibacter tritici</name>
    <dbReference type="NCBI Taxonomy" id="33888"/>
    <lineage>
        <taxon>Bacteria</taxon>
        <taxon>Bacillati</taxon>
        <taxon>Actinomycetota</taxon>
        <taxon>Actinomycetes</taxon>
        <taxon>Micrococcales</taxon>
        <taxon>Microbacteriaceae</taxon>
        <taxon>Rathayibacter</taxon>
    </lineage>
</organism>
<dbReference type="RefSeq" id="WP_068251119.1">
    <property type="nucleotide sequence ID" value="NZ_CP015515.1"/>
</dbReference>
<keyword evidence="4" id="KW-0413">Isomerase</keyword>
<evidence type="ECO:0000313" key="7">
    <source>
        <dbReference type="Proteomes" id="UP000077071"/>
    </source>
</evidence>
<dbReference type="GO" id="GO:0004106">
    <property type="term" value="F:chorismate mutase activity"/>
    <property type="evidence" value="ECO:0007669"/>
    <property type="project" value="UniProtKB-EC"/>
</dbReference>
<evidence type="ECO:0000313" key="6">
    <source>
        <dbReference type="EMBL" id="AND15607.1"/>
    </source>
</evidence>
<dbReference type="GO" id="GO:0046417">
    <property type="term" value="P:chorismate metabolic process"/>
    <property type="evidence" value="ECO:0007669"/>
    <property type="project" value="InterPro"/>
</dbReference>
<dbReference type="GO" id="GO:0009697">
    <property type="term" value="P:salicylic acid biosynthetic process"/>
    <property type="evidence" value="ECO:0007669"/>
    <property type="project" value="TreeGrafter"/>
</dbReference>
<dbReference type="InterPro" id="IPR008240">
    <property type="entry name" value="Chorismate_mutase_periplasmic"/>
</dbReference>
<dbReference type="AlphaFoldDB" id="A0A160KQR8"/>
<dbReference type="UniPathway" id="UPA00120">
    <property type="reaction ID" value="UER00203"/>
</dbReference>